<evidence type="ECO:0008006" key="2">
    <source>
        <dbReference type="Google" id="ProtNLM"/>
    </source>
</evidence>
<proteinExistence type="predicted"/>
<dbReference type="RefSeq" id="WP_349956738.1">
    <property type="nucleotide sequence ID" value="NZ_CP157960.1"/>
</dbReference>
<protein>
    <recommendedName>
        <fullName evidence="2">Class I SAM-dependent methyltransferase</fullName>
    </recommendedName>
</protein>
<gene>
    <name evidence="1" type="ORF">ABM479_16550</name>
</gene>
<dbReference type="SUPFAM" id="SSF53335">
    <property type="entry name" value="S-adenosyl-L-methionine-dependent methyltransferases"/>
    <property type="match status" value="1"/>
</dbReference>
<dbReference type="InterPro" id="IPR029063">
    <property type="entry name" value="SAM-dependent_MTases_sf"/>
</dbReference>
<dbReference type="AlphaFoldDB" id="A0AAU7RQA2"/>
<accession>A0AAU7RQA2</accession>
<reference evidence="1" key="1">
    <citation type="submission" date="2024-06" db="EMBL/GenBank/DDBJ databases">
        <authorList>
            <person name="Li T."/>
            <person name="Gao R."/>
        </authorList>
    </citation>
    <scope>NUCLEOTIDE SEQUENCE</scope>
    <source>
        <strain evidence="1">ZPR3</strain>
    </source>
</reference>
<name>A0AAU7RQA2_9HYPH</name>
<dbReference type="EMBL" id="CP157960">
    <property type="protein sequence ID" value="XBT92369.1"/>
    <property type="molecule type" value="Genomic_DNA"/>
</dbReference>
<evidence type="ECO:0000313" key="1">
    <source>
        <dbReference type="EMBL" id="XBT92369.1"/>
    </source>
</evidence>
<sequence length="209" mass="23279">MSFYDLGEADRIELTEKAIEEGRTLKSRWENLASPEADPWNERAAIAGSYLAGQPAVADFGCGTMILRNYLADETKYIPVDVTGRGPDTIVCDFNNEAPPKTDADAAACLGVLEYLFDPAAFMSELAKNYSTCVVSYCITDAPETAANRRTHAWVNDYSRADILKLFDGASWVVESSQPLGTFQEIWKLRSAKRSQKNFVRWIKSCLLK</sequence>
<organism evidence="1">
    <name type="scientific">Rhizobium sp. ZPR3</name>
    <dbReference type="NCBI Taxonomy" id="3158967"/>
    <lineage>
        <taxon>Bacteria</taxon>
        <taxon>Pseudomonadati</taxon>
        <taxon>Pseudomonadota</taxon>
        <taxon>Alphaproteobacteria</taxon>
        <taxon>Hyphomicrobiales</taxon>
        <taxon>Rhizobiaceae</taxon>
        <taxon>Rhizobium/Agrobacterium group</taxon>
        <taxon>Rhizobium</taxon>
    </lineage>
</organism>
<dbReference type="Gene3D" id="3.40.50.150">
    <property type="entry name" value="Vaccinia Virus protein VP39"/>
    <property type="match status" value="1"/>
</dbReference>